<keyword evidence="3" id="KW-0540">Nuclease</keyword>
<organism evidence="7 8">
    <name type="scientific">Tanacetum coccineum</name>
    <dbReference type="NCBI Taxonomy" id="301880"/>
    <lineage>
        <taxon>Eukaryota</taxon>
        <taxon>Viridiplantae</taxon>
        <taxon>Streptophyta</taxon>
        <taxon>Embryophyta</taxon>
        <taxon>Tracheophyta</taxon>
        <taxon>Spermatophyta</taxon>
        <taxon>Magnoliopsida</taxon>
        <taxon>eudicotyledons</taxon>
        <taxon>Gunneridae</taxon>
        <taxon>Pentapetalae</taxon>
        <taxon>asterids</taxon>
        <taxon>campanulids</taxon>
        <taxon>Asterales</taxon>
        <taxon>Asteraceae</taxon>
        <taxon>Asteroideae</taxon>
        <taxon>Anthemideae</taxon>
        <taxon>Anthemidinae</taxon>
        <taxon>Tanacetum</taxon>
    </lineage>
</organism>
<keyword evidence="2" id="KW-0548">Nucleotidyltransferase</keyword>
<feature type="region of interest" description="Disordered" evidence="5">
    <location>
        <begin position="73"/>
        <end position="118"/>
    </location>
</feature>
<evidence type="ECO:0000256" key="2">
    <source>
        <dbReference type="ARBA" id="ARBA00022695"/>
    </source>
</evidence>
<dbReference type="InterPro" id="IPR056924">
    <property type="entry name" value="SH3_Tf2-1"/>
</dbReference>
<feature type="compositionally biased region" description="Low complexity" evidence="5">
    <location>
        <begin position="95"/>
        <end position="118"/>
    </location>
</feature>
<dbReference type="EMBL" id="BQNB010018858">
    <property type="protein sequence ID" value="GJT79021.1"/>
    <property type="molecule type" value="Genomic_DNA"/>
</dbReference>
<sequence length="813" mass="92800">MTSLKCQHYSFTDGRIVRLTRWFEKMETWCSPLAKIQSKTKANKIEKIMPVQRSTKVKLGRTYEFDDRSVLSKKRGSEDGDRVPIHFRKHCPKLRNQNRGNKTGNKNGNKTGNQTGGNEATAKAYAIGGGGGENPNSNVVMGMFLLNNCYASMLFDSGADRSFMSSTFSALLDVALSTLDTSYAIELANGRILETNVVFRGCTLGLLGYSFDIDLMPVELGSFDVIIGDEVLIFREDLPGLSPAQQVEFQIDLVPGVAPVVRAPYRLAPAEMPELSTQLQELSDRGFIRPIPHPGELRFYLSKRKIDLFGCVSTTVCKSYLDRFMIIFIDDILVYSKSRKEHEGHLKLIMRLLKKEELYAKFSKCEFWLSKVQFLGHVIDSEGIHVDPTMIEFIKDWASPKTPTEIGQFLEAAFQLVGRGFDAKGEGHSLRIPPTQGLREELYHTRPRDWCSSACPEDVETLSNELKMRQRRWLELLSDYDCEIRYHPRKANVVADALIQKERSKPLRVWALVMTMGLNLPKQILSAQSEARKEENFINEDLHGMINKLEPRADETLCLNNRSRIVKSLLFVGSTKKTPQWKWENVTMDFVTKLPKTTTGQDTIWVIVDHLTKSAHFLPMREDDTLDKLTRQYLKEVVSRHEVPVSIISDRDGKFTSHFLKSLNKALGTRLDMSTNYHPQTDGQSKRTIQTLEDMLRACVLDFGKEIEQLTVLEIIQETTKKIVQIKSHIQAARDCKRSYANVRRKPLEFQIGDKVMLKVTPWKGVIRFGKRGKLNPYYIGPFKIIAKVRTVAYHLELPEQLSRVYSTFHVSN</sequence>
<feature type="domain" description="Integrase catalytic" evidence="6">
    <location>
        <begin position="575"/>
        <end position="755"/>
    </location>
</feature>
<keyword evidence="4" id="KW-0378">Hydrolase</keyword>
<evidence type="ECO:0000259" key="6">
    <source>
        <dbReference type="PROSITE" id="PS50994"/>
    </source>
</evidence>
<evidence type="ECO:0000256" key="4">
    <source>
        <dbReference type="ARBA" id="ARBA00022759"/>
    </source>
</evidence>
<dbReference type="Pfam" id="PF08284">
    <property type="entry name" value="RVP_2"/>
    <property type="match status" value="1"/>
</dbReference>
<feature type="compositionally biased region" description="Basic and acidic residues" evidence="5">
    <location>
        <begin position="73"/>
        <end position="84"/>
    </location>
</feature>
<dbReference type="Proteomes" id="UP001151760">
    <property type="component" value="Unassembled WGS sequence"/>
</dbReference>
<dbReference type="InterPro" id="IPR012337">
    <property type="entry name" value="RNaseH-like_sf"/>
</dbReference>
<dbReference type="InterPro" id="IPR000477">
    <property type="entry name" value="RT_dom"/>
</dbReference>
<keyword evidence="8" id="KW-1185">Reference proteome</keyword>
<protein>
    <submittedName>
        <fullName evidence="7">Reverse transcriptase domain-containing protein</fullName>
    </submittedName>
</protein>
<evidence type="ECO:0000313" key="8">
    <source>
        <dbReference type="Proteomes" id="UP001151760"/>
    </source>
</evidence>
<evidence type="ECO:0000313" key="7">
    <source>
        <dbReference type="EMBL" id="GJT79021.1"/>
    </source>
</evidence>
<dbReference type="Gene3D" id="3.30.70.270">
    <property type="match status" value="1"/>
</dbReference>
<dbReference type="InterPro" id="IPR050951">
    <property type="entry name" value="Retrovirus_Pol_polyprotein"/>
</dbReference>
<dbReference type="InterPro" id="IPR036397">
    <property type="entry name" value="RNaseH_sf"/>
</dbReference>
<dbReference type="GO" id="GO:0003964">
    <property type="term" value="F:RNA-directed DNA polymerase activity"/>
    <property type="evidence" value="ECO:0007669"/>
    <property type="project" value="UniProtKB-KW"/>
</dbReference>
<evidence type="ECO:0000256" key="5">
    <source>
        <dbReference type="SAM" id="MobiDB-lite"/>
    </source>
</evidence>
<dbReference type="PANTHER" id="PTHR37984">
    <property type="entry name" value="PROTEIN CBG26694"/>
    <property type="match status" value="1"/>
</dbReference>
<reference evidence="7" key="1">
    <citation type="journal article" date="2022" name="Int. J. Mol. Sci.">
        <title>Draft Genome of Tanacetum Coccineum: Genomic Comparison of Closely Related Tanacetum-Family Plants.</title>
        <authorList>
            <person name="Yamashiro T."/>
            <person name="Shiraishi A."/>
            <person name="Nakayama K."/>
            <person name="Satake H."/>
        </authorList>
    </citation>
    <scope>NUCLEOTIDE SEQUENCE</scope>
</reference>
<dbReference type="InterPro" id="IPR021109">
    <property type="entry name" value="Peptidase_aspartic_dom_sf"/>
</dbReference>
<evidence type="ECO:0000256" key="3">
    <source>
        <dbReference type="ARBA" id="ARBA00022722"/>
    </source>
</evidence>
<dbReference type="CDD" id="cd00303">
    <property type="entry name" value="retropepsin_like"/>
    <property type="match status" value="1"/>
</dbReference>
<gene>
    <name evidence="7" type="ORF">Tco_1045746</name>
</gene>
<dbReference type="PROSITE" id="PS50994">
    <property type="entry name" value="INTEGRASE"/>
    <property type="match status" value="1"/>
</dbReference>
<dbReference type="PANTHER" id="PTHR37984:SF5">
    <property type="entry name" value="PROTEIN NYNRIN-LIKE"/>
    <property type="match status" value="1"/>
</dbReference>
<keyword evidence="4" id="KW-0255">Endonuclease</keyword>
<dbReference type="Pfam" id="PF00078">
    <property type="entry name" value="RVT_1"/>
    <property type="match status" value="1"/>
</dbReference>
<dbReference type="Gene3D" id="3.10.10.10">
    <property type="entry name" value="HIV Type 1 Reverse Transcriptase, subunit A, domain 1"/>
    <property type="match status" value="1"/>
</dbReference>
<dbReference type="InterPro" id="IPR001584">
    <property type="entry name" value="Integrase_cat-core"/>
</dbReference>
<evidence type="ECO:0000256" key="1">
    <source>
        <dbReference type="ARBA" id="ARBA00022679"/>
    </source>
</evidence>
<reference evidence="7" key="2">
    <citation type="submission" date="2022-01" db="EMBL/GenBank/DDBJ databases">
        <authorList>
            <person name="Yamashiro T."/>
            <person name="Shiraishi A."/>
            <person name="Satake H."/>
            <person name="Nakayama K."/>
        </authorList>
    </citation>
    <scope>NUCLEOTIDE SEQUENCE</scope>
</reference>
<proteinExistence type="predicted"/>
<dbReference type="InterPro" id="IPR043128">
    <property type="entry name" value="Rev_trsase/Diguanyl_cyclase"/>
</dbReference>
<dbReference type="SUPFAM" id="SSF56672">
    <property type="entry name" value="DNA/RNA polymerases"/>
    <property type="match status" value="1"/>
</dbReference>
<dbReference type="Pfam" id="PF24626">
    <property type="entry name" value="SH3_Tf2-1"/>
    <property type="match status" value="1"/>
</dbReference>
<dbReference type="SUPFAM" id="SSF53098">
    <property type="entry name" value="Ribonuclease H-like"/>
    <property type="match status" value="1"/>
</dbReference>
<dbReference type="InterPro" id="IPR043502">
    <property type="entry name" value="DNA/RNA_pol_sf"/>
</dbReference>
<name>A0ABQ5GTP9_9ASTR</name>
<accession>A0ABQ5GTP9</accession>
<keyword evidence="1" id="KW-0808">Transferase</keyword>
<dbReference type="Gene3D" id="3.30.420.10">
    <property type="entry name" value="Ribonuclease H-like superfamily/Ribonuclease H"/>
    <property type="match status" value="1"/>
</dbReference>
<keyword evidence="7" id="KW-0695">RNA-directed DNA polymerase</keyword>
<dbReference type="Gene3D" id="2.40.70.10">
    <property type="entry name" value="Acid Proteases"/>
    <property type="match status" value="1"/>
</dbReference>
<comment type="caution">
    <text evidence="7">The sequence shown here is derived from an EMBL/GenBank/DDBJ whole genome shotgun (WGS) entry which is preliminary data.</text>
</comment>